<gene>
    <name evidence="8" type="ORF">AB6A40_000091</name>
</gene>
<sequence>MDYLKLCSGSTVYHYGRHCRRFSLFALLYRGLISTNSATTRLGRTLHLSHHCCSQQTASRKLVVAPNVRWCATFPARSEDVSKFPRYRLSRPEFLKKHLEKLRYEVVRSLLDQSSSLIGTKDGAASTSFTFTQNLEEMAEYYFNQGGKLFRPTVSLLMARACNQIAPTTKVPESGRETVTGNQYKIAVISEMIHTASLVHDDVIDESSLRRGRPTAHALWGNKMAVLVGDFILARATQVLCSIGRPSVISVMATIIEDLVKGEFMQMTAGNECNSEVRFERYMAKTYSKTASLFANSCKSTAMLADIPDACITAAYEYGRSLGLVFQLIDDLLDFVSSSTELGKPTASDLRLGLATAPVLFAAQEHPELNRLISRRFSDEGDVNTAWEMVSNSNGIERTRSLARMHAHNAAKLANQFPNGDNARDHLIEIALGQLDRDR</sequence>
<keyword evidence="6" id="KW-0414">Isoprene biosynthesis</keyword>
<accession>A0ABD6E9M8</accession>
<evidence type="ECO:0000256" key="3">
    <source>
        <dbReference type="ARBA" id="ARBA00022679"/>
    </source>
</evidence>
<dbReference type="PROSITE" id="PS00723">
    <property type="entry name" value="POLYPRENYL_SYNTHASE_1"/>
    <property type="match status" value="1"/>
</dbReference>
<dbReference type="PANTHER" id="PTHR12001:SF69">
    <property type="entry name" value="ALL TRANS-POLYPRENYL-DIPHOSPHATE SYNTHASE PDSS1"/>
    <property type="match status" value="1"/>
</dbReference>
<dbReference type="CDD" id="cd00685">
    <property type="entry name" value="Trans_IPPS_HT"/>
    <property type="match status" value="1"/>
</dbReference>
<dbReference type="GO" id="GO:0042811">
    <property type="term" value="P:pheromone biosynthetic process"/>
    <property type="evidence" value="ECO:0007669"/>
    <property type="project" value="UniProtKB-ARBA"/>
</dbReference>
<dbReference type="InterPro" id="IPR000092">
    <property type="entry name" value="Polyprenyl_synt"/>
</dbReference>
<name>A0ABD6E9M8_9BILA</name>
<evidence type="ECO:0000256" key="7">
    <source>
        <dbReference type="RuleBase" id="RU004466"/>
    </source>
</evidence>
<dbReference type="GO" id="GO:1901663">
    <property type="term" value="P:quinone biosynthetic process"/>
    <property type="evidence" value="ECO:0007669"/>
    <property type="project" value="UniProtKB-ARBA"/>
</dbReference>
<dbReference type="Gene3D" id="1.10.600.10">
    <property type="entry name" value="Farnesyl Diphosphate Synthase"/>
    <property type="match status" value="1"/>
</dbReference>
<evidence type="ECO:0000256" key="1">
    <source>
        <dbReference type="ARBA" id="ARBA00001946"/>
    </source>
</evidence>
<evidence type="ECO:0000256" key="4">
    <source>
        <dbReference type="ARBA" id="ARBA00022723"/>
    </source>
</evidence>
<dbReference type="InterPro" id="IPR033749">
    <property type="entry name" value="Polyprenyl_synt_CS"/>
</dbReference>
<keyword evidence="3 7" id="KW-0808">Transferase</keyword>
<dbReference type="Proteomes" id="UP001608902">
    <property type="component" value="Unassembled WGS sequence"/>
</dbReference>
<dbReference type="PROSITE" id="PS00444">
    <property type="entry name" value="POLYPRENYL_SYNTHASE_2"/>
    <property type="match status" value="1"/>
</dbReference>
<dbReference type="AlphaFoldDB" id="A0ABD6E9M8"/>
<evidence type="ECO:0000313" key="8">
    <source>
        <dbReference type="EMBL" id="MFH4973382.1"/>
    </source>
</evidence>
<dbReference type="SFLD" id="SFLDS00005">
    <property type="entry name" value="Isoprenoid_Synthase_Type_I"/>
    <property type="match status" value="1"/>
</dbReference>
<dbReference type="GO" id="GO:0046872">
    <property type="term" value="F:metal ion binding"/>
    <property type="evidence" value="ECO:0007669"/>
    <property type="project" value="UniProtKB-KW"/>
</dbReference>
<keyword evidence="4" id="KW-0479">Metal-binding</keyword>
<dbReference type="GO" id="GO:0008299">
    <property type="term" value="P:isoprenoid biosynthetic process"/>
    <property type="evidence" value="ECO:0007669"/>
    <property type="project" value="UniProtKB-KW"/>
</dbReference>
<dbReference type="EMBL" id="JBGFUD010000020">
    <property type="protein sequence ID" value="MFH4973382.1"/>
    <property type="molecule type" value="Genomic_DNA"/>
</dbReference>
<evidence type="ECO:0000256" key="5">
    <source>
        <dbReference type="ARBA" id="ARBA00022842"/>
    </source>
</evidence>
<keyword evidence="5" id="KW-0460">Magnesium</keyword>
<evidence type="ECO:0000313" key="9">
    <source>
        <dbReference type="Proteomes" id="UP001608902"/>
    </source>
</evidence>
<proteinExistence type="inferred from homology"/>
<dbReference type="PANTHER" id="PTHR12001">
    <property type="entry name" value="GERANYLGERANYL PYROPHOSPHATE SYNTHASE"/>
    <property type="match status" value="1"/>
</dbReference>
<dbReference type="InterPro" id="IPR008949">
    <property type="entry name" value="Isoprenoid_synthase_dom_sf"/>
</dbReference>
<organism evidence="8 9">
    <name type="scientific">Gnathostoma spinigerum</name>
    <dbReference type="NCBI Taxonomy" id="75299"/>
    <lineage>
        <taxon>Eukaryota</taxon>
        <taxon>Metazoa</taxon>
        <taxon>Ecdysozoa</taxon>
        <taxon>Nematoda</taxon>
        <taxon>Chromadorea</taxon>
        <taxon>Rhabditida</taxon>
        <taxon>Spirurina</taxon>
        <taxon>Gnathostomatomorpha</taxon>
        <taxon>Gnathostomatoidea</taxon>
        <taxon>Gnathostomatidae</taxon>
        <taxon>Gnathostoma</taxon>
    </lineage>
</organism>
<dbReference type="SUPFAM" id="SSF48576">
    <property type="entry name" value="Terpenoid synthases"/>
    <property type="match status" value="1"/>
</dbReference>
<dbReference type="GO" id="GO:0016740">
    <property type="term" value="F:transferase activity"/>
    <property type="evidence" value="ECO:0007669"/>
    <property type="project" value="UniProtKB-KW"/>
</dbReference>
<dbReference type="Pfam" id="PF00348">
    <property type="entry name" value="polyprenyl_synt"/>
    <property type="match status" value="1"/>
</dbReference>
<comment type="cofactor">
    <cofactor evidence="1">
        <name>Mg(2+)</name>
        <dbReference type="ChEBI" id="CHEBI:18420"/>
    </cofactor>
</comment>
<reference evidence="8 9" key="1">
    <citation type="submission" date="2024-08" db="EMBL/GenBank/DDBJ databases">
        <title>Gnathostoma spinigerum genome.</title>
        <authorList>
            <person name="Gonzalez-Bertolin B."/>
            <person name="Monzon S."/>
            <person name="Zaballos A."/>
            <person name="Jimenez P."/>
            <person name="Dekumyoy P."/>
            <person name="Varona S."/>
            <person name="Cuesta I."/>
            <person name="Sumanam S."/>
            <person name="Adisakwattana P."/>
            <person name="Gasser R.B."/>
            <person name="Hernandez-Gonzalez A."/>
            <person name="Young N.D."/>
            <person name="Perteguer M.J."/>
        </authorList>
    </citation>
    <scope>NUCLEOTIDE SEQUENCE [LARGE SCALE GENOMIC DNA]</scope>
    <source>
        <strain evidence="8">AL3</strain>
        <tissue evidence="8">Liver</tissue>
    </source>
</reference>
<protein>
    <submittedName>
        <fullName evidence="8">Uncharacterized protein</fullName>
    </submittedName>
</protein>
<comment type="similarity">
    <text evidence="2 7">Belongs to the FPP/GGPP synthase family.</text>
</comment>
<keyword evidence="9" id="KW-1185">Reference proteome</keyword>
<evidence type="ECO:0000256" key="2">
    <source>
        <dbReference type="ARBA" id="ARBA00006706"/>
    </source>
</evidence>
<comment type="caution">
    <text evidence="8">The sequence shown here is derived from an EMBL/GenBank/DDBJ whole genome shotgun (WGS) entry which is preliminary data.</text>
</comment>
<evidence type="ECO:0000256" key="6">
    <source>
        <dbReference type="ARBA" id="ARBA00023229"/>
    </source>
</evidence>